<evidence type="ECO:0000313" key="2">
    <source>
        <dbReference type="Proteomes" id="UP000305709"/>
    </source>
</evidence>
<evidence type="ECO:0000313" key="1">
    <source>
        <dbReference type="EMBL" id="TNC74813.1"/>
    </source>
</evidence>
<gene>
    <name evidence="1" type="ORF">FHG71_01390</name>
</gene>
<dbReference type="EMBL" id="VDFV01000001">
    <property type="protein sequence ID" value="TNC74813.1"/>
    <property type="molecule type" value="Genomic_DNA"/>
</dbReference>
<keyword evidence="2" id="KW-1185">Reference proteome</keyword>
<dbReference type="InterPro" id="IPR012667">
    <property type="entry name" value="CbtB_put"/>
</dbReference>
<proteinExistence type="predicted"/>
<reference evidence="1 2" key="1">
    <citation type="submission" date="2019-06" db="EMBL/GenBank/DDBJ databases">
        <authorList>
            <person name="Jiang L."/>
        </authorList>
    </citation>
    <scope>NUCLEOTIDE SEQUENCE [LARGE SCALE GENOMIC DNA]</scope>
    <source>
        <strain evidence="1 2">YIM 48858</strain>
    </source>
</reference>
<dbReference type="NCBIfam" id="TIGR02459">
    <property type="entry name" value="CbtB"/>
    <property type="match status" value="1"/>
</dbReference>
<comment type="caution">
    <text evidence="1">The sequence shown here is derived from an EMBL/GenBank/DDBJ whole genome shotgun (WGS) entry which is preliminary data.</text>
</comment>
<dbReference type="Pfam" id="PF09489">
    <property type="entry name" value="CbtB"/>
    <property type="match status" value="1"/>
</dbReference>
<dbReference type="AlphaFoldDB" id="A0A5C4NJP9"/>
<dbReference type="Proteomes" id="UP000305709">
    <property type="component" value="Unassembled WGS sequence"/>
</dbReference>
<organism evidence="1 2">
    <name type="scientific">Rubellimicrobium roseum</name>
    <dbReference type="NCBI Taxonomy" id="687525"/>
    <lineage>
        <taxon>Bacteria</taxon>
        <taxon>Pseudomonadati</taxon>
        <taxon>Pseudomonadota</taxon>
        <taxon>Alphaproteobacteria</taxon>
        <taxon>Rhodobacterales</taxon>
        <taxon>Roseobacteraceae</taxon>
        <taxon>Rubellimicrobium</taxon>
    </lineage>
</organism>
<accession>A0A5C4NJP9</accession>
<protein>
    <submittedName>
        <fullName evidence="1">CbtB-domain containing protein</fullName>
    </submittedName>
</protein>
<dbReference type="OrthoDB" id="9813304at2"/>
<name>A0A5C4NJP9_9RHOB</name>
<sequence length="56" mass="5924">MMTFSIARLRLDSETLAIAFAAVLGLGLVFVAGFANASAVHDAAHDQRHAIAFPCH</sequence>